<comment type="caution">
    <text evidence="1">The sequence shown here is derived from an EMBL/GenBank/DDBJ whole genome shotgun (WGS) entry which is preliminary data.</text>
</comment>
<feature type="non-terminal residue" evidence="1">
    <location>
        <position position="1"/>
    </location>
</feature>
<dbReference type="AlphaFoldDB" id="A0A0F9GQ65"/>
<protein>
    <submittedName>
        <fullName evidence="1">Uncharacterized protein</fullName>
    </submittedName>
</protein>
<proteinExistence type="predicted"/>
<dbReference type="EMBL" id="LAZR01017316">
    <property type="protein sequence ID" value="KKM00929.1"/>
    <property type="molecule type" value="Genomic_DNA"/>
</dbReference>
<gene>
    <name evidence="1" type="ORF">LCGC14_1799480</name>
</gene>
<name>A0A0F9GQ65_9ZZZZ</name>
<evidence type="ECO:0000313" key="1">
    <source>
        <dbReference type="EMBL" id="KKM00929.1"/>
    </source>
</evidence>
<reference evidence="1" key="1">
    <citation type="journal article" date="2015" name="Nature">
        <title>Complex archaea that bridge the gap between prokaryotes and eukaryotes.</title>
        <authorList>
            <person name="Spang A."/>
            <person name="Saw J.H."/>
            <person name="Jorgensen S.L."/>
            <person name="Zaremba-Niedzwiedzka K."/>
            <person name="Martijn J."/>
            <person name="Lind A.E."/>
            <person name="van Eijk R."/>
            <person name="Schleper C."/>
            <person name="Guy L."/>
            <person name="Ettema T.J."/>
        </authorList>
    </citation>
    <scope>NUCLEOTIDE SEQUENCE</scope>
</reference>
<sequence length="199" mass="22881">DIAASIQHLEDAASTQLTVEERTVLLKHLEKNERRLKGPKRGLEAYNKRMRRFQLPGAEPSHKQYTTKAKYRRPIKEDVSSIFSHQIRSIFNKFKNGEILYSDAMRQVDELTKNRHDADKWRAALHSLRNINEGQMDTIRLTKLRDLVSNINRALDSAYAHSDANDAHGYYAALSSADKHIEAHMRKYGSGAIIRNETP</sequence>
<accession>A0A0F9GQ65</accession>
<organism evidence="1">
    <name type="scientific">marine sediment metagenome</name>
    <dbReference type="NCBI Taxonomy" id="412755"/>
    <lineage>
        <taxon>unclassified sequences</taxon>
        <taxon>metagenomes</taxon>
        <taxon>ecological metagenomes</taxon>
    </lineage>
</organism>